<dbReference type="AlphaFoldDB" id="A0AA38YX64"/>
<dbReference type="EMBL" id="JARBHA010000016">
    <property type="protein sequence ID" value="KAJ9678336.1"/>
    <property type="molecule type" value="Genomic_DNA"/>
</dbReference>
<dbReference type="PROSITE" id="PS00086">
    <property type="entry name" value="CYTOCHROME_P450"/>
    <property type="match status" value="1"/>
</dbReference>
<keyword evidence="8" id="KW-0560">Oxidoreductase</keyword>
<dbReference type="InterPro" id="IPR002401">
    <property type="entry name" value="Cyt_P450_E_grp-I"/>
</dbReference>
<dbReference type="InterPro" id="IPR001128">
    <property type="entry name" value="Cyt_P450"/>
</dbReference>
<keyword evidence="7 8" id="KW-0408">Iron</keyword>
<keyword evidence="6" id="KW-0472">Membrane</keyword>
<organism evidence="9 10">
    <name type="scientific">Vitis rotundifolia</name>
    <name type="common">Muscadine grape</name>
    <dbReference type="NCBI Taxonomy" id="103349"/>
    <lineage>
        <taxon>Eukaryota</taxon>
        <taxon>Viridiplantae</taxon>
        <taxon>Streptophyta</taxon>
        <taxon>Embryophyta</taxon>
        <taxon>Tracheophyta</taxon>
        <taxon>Spermatophyta</taxon>
        <taxon>Magnoliopsida</taxon>
        <taxon>eudicotyledons</taxon>
        <taxon>Gunneridae</taxon>
        <taxon>Pentapetalae</taxon>
        <taxon>rosids</taxon>
        <taxon>Vitales</taxon>
        <taxon>Vitaceae</taxon>
        <taxon>Viteae</taxon>
        <taxon>Vitis</taxon>
    </lineage>
</organism>
<dbReference type="GO" id="GO:0020037">
    <property type="term" value="F:heme binding"/>
    <property type="evidence" value="ECO:0007669"/>
    <property type="project" value="InterPro"/>
</dbReference>
<feature type="binding site" description="axial binding residue" evidence="7">
    <location>
        <position position="178"/>
    </location>
    <ligand>
        <name>heme</name>
        <dbReference type="ChEBI" id="CHEBI:30413"/>
    </ligand>
    <ligandPart>
        <name>Fe</name>
        <dbReference type="ChEBI" id="CHEBI:18248"/>
    </ligandPart>
</feature>
<proteinExistence type="inferred from homology"/>
<dbReference type="SUPFAM" id="SSF48264">
    <property type="entry name" value="Cytochrome P450"/>
    <property type="match status" value="1"/>
</dbReference>
<protein>
    <recommendedName>
        <fullName evidence="11">Cytochrome P450</fullName>
    </recommendedName>
</protein>
<dbReference type="GO" id="GO:0016020">
    <property type="term" value="C:membrane"/>
    <property type="evidence" value="ECO:0007669"/>
    <property type="project" value="UniProtKB-SubCell"/>
</dbReference>
<dbReference type="PANTHER" id="PTHR24298">
    <property type="entry name" value="FLAVONOID 3'-MONOOXYGENASE-RELATED"/>
    <property type="match status" value="1"/>
</dbReference>
<keyword evidence="3" id="KW-0812">Transmembrane</keyword>
<dbReference type="GO" id="GO:0005506">
    <property type="term" value="F:iron ion binding"/>
    <property type="evidence" value="ECO:0007669"/>
    <property type="project" value="InterPro"/>
</dbReference>
<keyword evidence="8" id="KW-0503">Monooxygenase</keyword>
<dbReference type="InterPro" id="IPR036396">
    <property type="entry name" value="Cyt_P450_sf"/>
</dbReference>
<evidence type="ECO:0000256" key="3">
    <source>
        <dbReference type="ARBA" id="ARBA00022692"/>
    </source>
</evidence>
<evidence type="ECO:0000313" key="10">
    <source>
        <dbReference type="Proteomes" id="UP001168098"/>
    </source>
</evidence>
<reference evidence="9 10" key="1">
    <citation type="journal article" date="2023" name="BMC Biotechnol.">
        <title>Vitis rotundifolia cv Carlos genome sequencing.</title>
        <authorList>
            <person name="Huff M."/>
            <person name="Hulse-Kemp A."/>
            <person name="Scheffler B."/>
            <person name="Youngblood R."/>
            <person name="Simpson S."/>
            <person name="Babiker E."/>
            <person name="Staton M."/>
        </authorList>
    </citation>
    <scope>NUCLEOTIDE SEQUENCE [LARGE SCALE GENOMIC DNA]</scope>
    <source>
        <tissue evidence="9">Leaf</tissue>
    </source>
</reference>
<keyword evidence="5" id="KW-1133">Transmembrane helix</keyword>
<name>A0AA38YX64_VITRO</name>
<dbReference type="Proteomes" id="UP001168098">
    <property type="component" value="Unassembled WGS sequence"/>
</dbReference>
<evidence type="ECO:0000256" key="4">
    <source>
        <dbReference type="ARBA" id="ARBA00022723"/>
    </source>
</evidence>
<dbReference type="InterPro" id="IPR017972">
    <property type="entry name" value="Cyt_P450_CS"/>
</dbReference>
<evidence type="ECO:0000256" key="6">
    <source>
        <dbReference type="ARBA" id="ARBA00023136"/>
    </source>
</evidence>
<evidence type="ECO:0008006" key="11">
    <source>
        <dbReference type="Google" id="ProtNLM"/>
    </source>
</evidence>
<dbReference type="Pfam" id="PF00067">
    <property type="entry name" value="p450"/>
    <property type="match status" value="1"/>
</dbReference>
<comment type="cofactor">
    <cofactor evidence="1 7">
        <name>heme</name>
        <dbReference type="ChEBI" id="CHEBI:30413"/>
    </cofactor>
</comment>
<dbReference type="GO" id="GO:0016709">
    <property type="term" value="F:oxidoreductase activity, acting on paired donors, with incorporation or reduction of molecular oxygen, NAD(P)H as one donor, and incorporation of one atom of oxygen"/>
    <property type="evidence" value="ECO:0007669"/>
    <property type="project" value="TreeGrafter"/>
</dbReference>
<keyword evidence="7 8" id="KW-0349">Heme</keyword>
<dbReference type="PANTHER" id="PTHR24298:SF800">
    <property type="entry name" value="CYTOCHROME P450 89A2-RELATED"/>
    <property type="match status" value="1"/>
</dbReference>
<gene>
    <name evidence="9" type="ORF">PVL29_020490</name>
</gene>
<dbReference type="PRINTS" id="PR00385">
    <property type="entry name" value="P450"/>
</dbReference>
<comment type="caution">
    <text evidence="9">The sequence shown here is derived from an EMBL/GenBank/DDBJ whole genome shotgun (WGS) entry which is preliminary data.</text>
</comment>
<evidence type="ECO:0000256" key="8">
    <source>
        <dbReference type="RuleBase" id="RU000461"/>
    </source>
</evidence>
<sequence>MESKQEEDSNEPLDYVLSYVDTLLDLKLPEDNTKLEERAIISLSSEFLVAGADTTALALQWIMANLVKYPRIQAKLFQGICGQKISYLKAIVLEGLSRHPPLHLPFPRSVIQEVVLNGYVMPKNAMVYFMRADIGWNPEVWEDPMEFRPERFLTGEVSDISGSREIKMMTFGAGRRMCPGFGLAMLHLEYFVANLVWKVARRAVDGDDIDLSEKDLEFMSVMKNPLQALISLG</sequence>
<comment type="subcellular location">
    <subcellularLocation>
        <location evidence="2">Membrane</location>
        <topology evidence="2">Single-pass membrane protein</topology>
    </subcellularLocation>
</comment>
<evidence type="ECO:0000256" key="1">
    <source>
        <dbReference type="ARBA" id="ARBA00001971"/>
    </source>
</evidence>
<dbReference type="PRINTS" id="PR00463">
    <property type="entry name" value="EP450I"/>
</dbReference>
<evidence type="ECO:0000256" key="2">
    <source>
        <dbReference type="ARBA" id="ARBA00004167"/>
    </source>
</evidence>
<keyword evidence="10" id="KW-1185">Reference proteome</keyword>
<comment type="similarity">
    <text evidence="8">Belongs to the cytochrome P450 family.</text>
</comment>
<accession>A0AA38YX64</accession>
<dbReference type="Gene3D" id="1.10.630.10">
    <property type="entry name" value="Cytochrome P450"/>
    <property type="match status" value="1"/>
</dbReference>
<dbReference type="InterPro" id="IPR051103">
    <property type="entry name" value="Plant_metabolite_P450s"/>
</dbReference>
<evidence type="ECO:0000256" key="7">
    <source>
        <dbReference type="PIRSR" id="PIRSR602401-1"/>
    </source>
</evidence>
<evidence type="ECO:0000313" key="9">
    <source>
        <dbReference type="EMBL" id="KAJ9678336.1"/>
    </source>
</evidence>
<keyword evidence="4 7" id="KW-0479">Metal-binding</keyword>
<evidence type="ECO:0000256" key="5">
    <source>
        <dbReference type="ARBA" id="ARBA00022989"/>
    </source>
</evidence>